<dbReference type="InterPro" id="IPR002218">
    <property type="entry name" value="MnmG-rel"/>
</dbReference>
<keyword evidence="11" id="KW-0963">Cytoplasm</keyword>
<dbReference type="InterPro" id="IPR049312">
    <property type="entry name" value="GIDA_C_N"/>
</dbReference>
<dbReference type="Gene3D" id="1.10.150.570">
    <property type="entry name" value="GidA associated domain, C-terminal subdomain"/>
    <property type="match status" value="1"/>
</dbReference>
<feature type="binding site" evidence="11">
    <location>
        <position position="367"/>
    </location>
    <ligand>
        <name>FAD</name>
        <dbReference type="ChEBI" id="CHEBI:57692"/>
    </ligand>
</feature>
<dbReference type="Pfam" id="PF01134">
    <property type="entry name" value="GIDA"/>
    <property type="match status" value="1"/>
</dbReference>
<dbReference type="PANTHER" id="PTHR11806:SF0">
    <property type="entry name" value="PROTEIN MTO1 HOMOLOG, MITOCHONDRIAL"/>
    <property type="match status" value="1"/>
</dbReference>
<dbReference type="NCBIfam" id="TIGR00136">
    <property type="entry name" value="mnmG_gidA"/>
    <property type="match status" value="1"/>
</dbReference>
<feature type="binding site" evidence="11">
    <location>
        <begin position="270"/>
        <end position="284"/>
    </location>
    <ligand>
        <name>NAD(+)</name>
        <dbReference type="ChEBI" id="CHEBI:57540"/>
    </ligand>
</feature>
<gene>
    <name evidence="11 13" type="primary">mnmG</name>
    <name evidence="11" type="synonym">gidA</name>
    <name evidence="13" type="ORF">G3M70_04620</name>
</gene>
<dbReference type="Pfam" id="PF21680">
    <property type="entry name" value="GIDA_C_1st"/>
    <property type="match status" value="1"/>
</dbReference>
<dbReference type="PANTHER" id="PTHR11806">
    <property type="entry name" value="GLUCOSE INHIBITED DIVISION PROTEIN A"/>
    <property type="match status" value="1"/>
</dbReference>
<dbReference type="GO" id="GO:0002098">
    <property type="term" value="P:tRNA wobble uridine modification"/>
    <property type="evidence" value="ECO:0007669"/>
    <property type="project" value="InterPro"/>
</dbReference>
<keyword evidence="8 11" id="KW-0520">NAD</keyword>
<dbReference type="EMBL" id="CP048685">
    <property type="protein sequence ID" value="QPJ61210.1"/>
    <property type="molecule type" value="Genomic_DNA"/>
</dbReference>
<sequence>MPQYDVIVIGAGHAGCEAALAASRMGSATLLLTLDWEKIALMPCNPAIGGVGKGHMVREIDALGGQMAQVIDRTGIQFRMLNASKGPAVQGNRAQADKDRYRLEMRRVLEAQPGLDIAMEEVEDLLVHDNVIQGVQTKPGNEYHAPCVIVTTGTFLRGRTHVGMTTREAGRVGEPPSTKLAETFRRLGFEVGRLKTGTPPRLLASTIDFSRCEQQDPDDNPRPFSFRNTRINDLPQVPCHITYTNDRTHSVIQKNLHLSPLYSGKIEGVGPRYCPSIEDKIVKFSDKTEHHIFLEPEGLDTDWVYPNGISTSLDEQVQRDLVHTIPGLENAEIVQPGYAVEYDYIPPTQLHATLETRRVSGLFHAGQLNGTSGYEEAAGQGLIAGINAALKAQDRPRLVLTRMDAYLGVMIDDLVTKGTEEPYRMFTSRAEYRLILRQDNADQRLMHLGHEMGLIDKEAFEHSVEQSKRVEQEVARLKQTTVVPNAEHLQKLSSLGIEELKGPTSLAGILRRPDVRYESLAEKYGEVELNFLEREQVEIQIKYESFIDRQNQLVEKQKKLENYVIPADFDFKQLSGLSREVVQKLDNIRPATLGQASRISGITPTAVQLIMLHLERVLRRRGSAA</sequence>
<accession>A0A7T0BUJ2</accession>
<dbReference type="GO" id="GO:0005829">
    <property type="term" value="C:cytosol"/>
    <property type="evidence" value="ECO:0007669"/>
    <property type="project" value="TreeGrafter"/>
</dbReference>
<dbReference type="InterPro" id="IPR004416">
    <property type="entry name" value="MnmG"/>
</dbReference>
<dbReference type="InterPro" id="IPR026904">
    <property type="entry name" value="MnmG_C"/>
</dbReference>
<feature type="binding site" evidence="11">
    <location>
        <position position="177"/>
    </location>
    <ligand>
        <name>FAD</name>
        <dbReference type="ChEBI" id="CHEBI:57692"/>
    </ligand>
</feature>
<dbReference type="PROSITE" id="PS01280">
    <property type="entry name" value="GIDA_1"/>
    <property type="match status" value="1"/>
</dbReference>
<name>A0A7T0BUJ2_9BACT</name>
<keyword evidence="7 11" id="KW-0274">FAD</keyword>
<dbReference type="KEGG" id="nli:G3M70_04620"/>
<feature type="binding site" evidence="11">
    <location>
        <begin position="10"/>
        <end position="15"/>
    </location>
    <ligand>
        <name>FAD</name>
        <dbReference type="ChEBI" id="CHEBI:57692"/>
    </ligand>
</feature>
<evidence type="ECO:0000256" key="5">
    <source>
        <dbReference type="ARBA" id="ARBA00022630"/>
    </source>
</evidence>
<evidence type="ECO:0000256" key="3">
    <source>
        <dbReference type="ARBA" id="ARBA00007653"/>
    </source>
</evidence>
<feature type="domain" description="tRNA uridine 5-carboxymethylaminomethyl modification enzyme C-terminal subdomain" evidence="12">
    <location>
        <begin position="541"/>
        <end position="612"/>
    </location>
</feature>
<comment type="cofactor">
    <cofactor evidence="1 11">
        <name>FAD</name>
        <dbReference type="ChEBI" id="CHEBI:57692"/>
    </cofactor>
</comment>
<evidence type="ECO:0000256" key="11">
    <source>
        <dbReference type="HAMAP-Rule" id="MF_00129"/>
    </source>
</evidence>
<dbReference type="Proteomes" id="UP000594688">
    <property type="component" value="Chromosome"/>
</dbReference>
<dbReference type="Gene3D" id="1.10.10.1800">
    <property type="entry name" value="tRNA uridine 5-carboxymethylaminomethyl modification enzyme MnmG/GidA"/>
    <property type="match status" value="1"/>
</dbReference>
<feature type="binding site" evidence="11">
    <location>
        <position position="122"/>
    </location>
    <ligand>
        <name>FAD</name>
        <dbReference type="ChEBI" id="CHEBI:57692"/>
    </ligand>
</feature>
<comment type="similarity">
    <text evidence="3 11">Belongs to the MnmG family.</text>
</comment>
<reference evidence="13 14" key="1">
    <citation type="submission" date="2020-02" db="EMBL/GenBank/DDBJ databases">
        <title>Genomic and physiological characterization of two novel Nitrospinaceae genera.</title>
        <authorList>
            <person name="Mueller A.J."/>
            <person name="Jung M.-Y."/>
            <person name="Strachan C.R."/>
            <person name="Herbold C.W."/>
            <person name="Kirkegaard R.H."/>
            <person name="Daims H."/>
        </authorList>
    </citation>
    <scope>NUCLEOTIDE SEQUENCE [LARGE SCALE GENOMIC DNA]</scope>
    <source>
        <strain evidence="13">EB</strain>
    </source>
</reference>
<comment type="subcellular location">
    <subcellularLocation>
        <location evidence="11">Cytoplasm</location>
    </subcellularLocation>
</comment>
<dbReference type="Pfam" id="PF13932">
    <property type="entry name" value="SAM_GIDA_C"/>
    <property type="match status" value="1"/>
</dbReference>
<keyword evidence="6 11" id="KW-0819">tRNA processing</keyword>
<evidence type="ECO:0000256" key="9">
    <source>
        <dbReference type="ARBA" id="ARBA00025948"/>
    </source>
</evidence>
<evidence type="ECO:0000256" key="8">
    <source>
        <dbReference type="ARBA" id="ARBA00023027"/>
    </source>
</evidence>
<dbReference type="SUPFAM" id="SSF51905">
    <property type="entry name" value="FAD/NAD(P)-binding domain"/>
    <property type="match status" value="1"/>
</dbReference>
<organism evidence="13 14">
    <name type="scientific">Candidatus Nitronauta litoralis</name>
    <dbReference type="NCBI Taxonomy" id="2705533"/>
    <lineage>
        <taxon>Bacteria</taxon>
        <taxon>Pseudomonadati</taxon>
        <taxon>Nitrospinota/Tectimicrobiota group</taxon>
        <taxon>Nitrospinota</taxon>
        <taxon>Nitrospinia</taxon>
        <taxon>Nitrospinales</taxon>
        <taxon>Nitrospinaceae</taxon>
        <taxon>Candidatus Nitronauta</taxon>
    </lineage>
</organism>
<dbReference type="InterPro" id="IPR036188">
    <property type="entry name" value="FAD/NAD-bd_sf"/>
</dbReference>
<evidence type="ECO:0000313" key="14">
    <source>
        <dbReference type="Proteomes" id="UP000594688"/>
    </source>
</evidence>
<evidence type="ECO:0000256" key="6">
    <source>
        <dbReference type="ARBA" id="ARBA00022694"/>
    </source>
</evidence>
<evidence type="ECO:0000256" key="2">
    <source>
        <dbReference type="ARBA" id="ARBA00003717"/>
    </source>
</evidence>
<dbReference type="InterPro" id="IPR047001">
    <property type="entry name" value="MnmG_C_subdom"/>
</dbReference>
<evidence type="ECO:0000313" key="13">
    <source>
        <dbReference type="EMBL" id="QPJ61210.1"/>
    </source>
</evidence>
<dbReference type="PRINTS" id="PR00411">
    <property type="entry name" value="PNDRDTASEI"/>
</dbReference>
<dbReference type="InterPro" id="IPR040131">
    <property type="entry name" value="MnmG_N"/>
</dbReference>
<comment type="function">
    <text evidence="2 11">NAD-binding protein involved in the addition of a carboxymethylaminomethyl (cmnm) group at the wobble position (U34) of certain tRNAs, forming tRNA-cmnm(5)s(2)U34.</text>
</comment>
<dbReference type="InterPro" id="IPR020595">
    <property type="entry name" value="MnmG-rel_CS"/>
</dbReference>
<dbReference type="AlphaFoldDB" id="A0A7T0BUJ2"/>
<dbReference type="InterPro" id="IPR044920">
    <property type="entry name" value="MnmG_C_subdom_sf"/>
</dbReference>
<evidence type="ECO:0000256" key="7">
    <source>
        <dbReference type="ARBA" id="ARBA00022827"/>
    </source>
</evidence>
<dbReference type="SMART" id="SM01228">
    <property type="entry name" value="GIDA_assoc_3"/>
    <property type="match status" value="1"/>
</dbReference>
<protein>
    <recommendedName>
        <fullName evidence="4 11">tRNA uridine 5-carboxymethylaminomethyl modification enzyme MnmG</fullName>
    </recommendedName>
    <alternativeName>
        <fullName evidence="10 11">Glucose-inhibited division protein A</fullName>
    </alternativeName>
</protein>
<evidence type="ECO:0000256" key="10">
    <source>
        <dbReference type="ARBA" id="ARBA00031800"/>
    </source>
</evidence>
<evidence type="ECO:0000256" key="1">
    <source>
        <dbReference type="ARBA" id="ARBA00001974"/>
    </source>
</evidence>
<evidence type="ECO:0000256" key="4">
    <source>
        <dbReference type="ARBA" id="ARBA00020461"/>
    </source>
</evidence>
<dbReference type="FunFam" id="3.50.50.60:FF:000002">
    <property type="entry name" value="tRNA uridine 5-carboxymethylaminomethyl modification enzyme MnmG"/>
    <property type="match status" value="1"/>
</dbReference>
<proteinExistence type="inferred from homology"/>
<dbReference type="FunFam" id="1.10.150.570:FF:000001">
    <property type="entry name" value="tRNA uridine 5-carboxymethylaminomethyl modification enzyme MnmG"/>
    <property type="match status" value="1"/>
</dbReference>
<dbReference type="Gene3D" id="3.50.50.60">
    <property type="entry name" value="FAD/NAD(P)-binding domain"/>
    <property type="match status" value="2"/>
</dbReference>
<evidence type="ECO:0000259" key="12">
    <source>
        <dbReference type="SMART" id="SM01228"/>
    </source>
</evidence>
<dbReference type="HAMAP" id="MF_00129">
    <property type="entry name" value="MnmG_GidA"/>
    <property type="match status" value="1"/>
</dbReference>
<dbReference type="GO" id="GO:0030488">
    <property type="term" value="P:tRNA methylation"/>
    <property type="evidence" value="ECO:0007669"/>
    <property type="project" value="TreeGrafter"/>
</dbReference>
<dbReference type="GO" id="GO:0050660">
    <property type="term" value="F:flavin adenine dinucleotide binding"/>
    <property type="evidence" value="ECO:0007669"/>
    <property type="project" value="UniProtKB-UniRule"/>
</dbReference>
<comment type="subunit">
    <text evidence="9 11">Homodimer. Heterotetramer of two MnmE and two MnmG subunits.</text>
</comment>
<dbReference type="PROSITE" id="PS01281">
    <property type="entry name" value="GIDA_2"/>
    <property type="match status" value="1"/>
</dbReference>
<keyword evidence="5 11" id="KW-0285">Flavoprotein</keyword>